<feature type="region of interest" description="Disordered" evidence="1">
    <location>
        <begin position="154"/>
        <end position="187"/>
    </location>
</feature>
<organism evidence="2 3">
    <name type="scientific">Rubroshorea leprosula</name>
    <dbReference type="NCBI Taxonomy" id="152421"/>
    <lineage>
        <taxon>Eukaryota</taxon>
        <taxon>Viridiplantae</taxon>
        <taxon>Streptophyta</taxon>
        <taxon>Embryophyta</taxon>
        <taxon>Tracheophyta</taxon>
        <taxon>Spermatophyta</taxon>
        <taxon>Magnoliopsida</taxon>
        <taxon>eudicotyledons</taxon>
        <taxon>Gunneridae</taxon>
        <taxon>Pentapetalae</taxon>
        <taxon>rosids</taxon>
        <taxon>malvids</taxon>
        <taxon>Malvales</taxon>
        <taxon>Dipterocarpaceae</taxon>
        <taxon>Rubroshorea</taxon>
    </lineage>
</organism>
<proteinExistence type="predicted"/>
<comment type="caution">
    <text evidence="2">The sequence shown here is derived from an EMBL/GenBank/DDBJ whole genome shotgun (WGS) entry which is preliminary data.</text>
</comment>
<reference evidence="2 3" key="1">
    <citation type="journal article" date="2021" name="Commun. Biol.">
        <title>The genome of Shorea leprosula (Dipterocarpaceae) highlights the ecological relevance of drought in aseasonal tropical rainforests.</title>
        <authorList>
            <person name="Ng K.K.S."/>
            <person name="Kobayashi M.J."/>
            <person name="Fawcett J.A."/>
            <person name="Hatakeyama M."/>
            <person name="Paape T."/>
            <person name="Ng C.H."/>
            <person name="Ang C.C."/>
            <person name="Tnah L.H."/>
            <person name="Lee C.T."/>
            <person name="Nishiyama T."/>
            <person name="Sese J."/>
            <person name="O'Brien M.J."/>
            <person name="Copetti D."/>
            <person name="Mohd Noor M.I."/>
            <person name="Ong R.C."/>
            <person name="Putra M."/>
            <person name="Sireger I.Z."/>
            <person name="Indrioko S."/>
            <person name="Kosugi Y."/>
            <person name="Izuno A."/>
            <person name="Isagi Y."/>
            <person name="Lee S.L."/>
            <person name="Shimizu K.K."/>
        </authorList>
    </citation>
    <scope>NUCLEOTIDE SEQUENCE [LARGE SCALE GENOMIC DNA]</scope>
    <source>
        <strain evidence="2">214</strain>
    </source>
</reference>
<protein>
    <submittedName>
        <fullName evidence="2">Uncharacterized protein</fullName>
    </submittedName>
</protein>
<dbReference type="EMBL" id="BPVZ01000063">
    <property type="protein sequence ID" value="GKV23667.1"/>
    <property type="molecule type" value="Genomic_DNA"/>
</dbReference>
<sequence length="187" mass="21091">MNYPTLGNVDMELKSRILRYIEEEGIMDLNTLVTLEQLAFSPSVHEWLFGLNAFWDVVTTATMNTIIESYNKVCGKVLQHQPDLLINELAFMDGEEINEQGKSLTPPFETTSNVRWTLDDDGALLFPPNVLKEGDEHDTSQNFTNWVARMPPLEAKTSSSSWLPPPSTPTNASIESMPQVDLMNEQD</sequence>
<evidence type="ECO:0000313" key="3">
    <source>
        <dbReference type="Proteomes" id="UP001054252"/>
    </source>
</evidence>
<keyword evidence="3" id="KW-1185">Reference proteome</keyword>
<evidence type="ECO:0000256" key="1">
    <source>
        <dbReference type="SAM" id="MobiDB-lite"/>
    </source>
</evidence>
<gene>
    <name evidence="2" type="ORF">SLEP1_g33371</name>
</gene>
<dbReference type="Proteomes" id="UP001054252">
    <property type="component" value="Unassembled WGS sequence"/>
</dbReference>
<accession>A0AAV5KGF9</accession>
<evidence type="ECO:0000313" key="2">
    <source>
        <dbReference type="EMBL" id="GKV23667.1"/>
    </source>
</evidence>
<dbReference type="AlphaFoldDB" id="A0AAV5KGF9"/>
<name>A0AAV5KGF9_9ROSI</name>